<gene>
    <name evidence="1" type="primary">GPI10_5</name>
    <name evidence="2" type="synonym">GPI10_0</name>
    <name evidence="2" type="ORF">CM83_89600</name>
    <name evidence="1" type="ORF">CM83_89610</name>
</gene>
<keyword evidence="1" id="KW-0808">Transferase</keyword>
<evidence type="ECO:0000313" key="1">
    <source>
        <dbReference type="EMBL" id="JAG08641.1"/>
    </source>
</evidence>
<reference evidence="1" key="2">
    <citation type="submission" date="2014-07" db="EMBL/GenBank/DDBJ databases">
        <authorList>
            <person name="Hull J."/>
        </authorList>
    </citation>
    <scope>NUCLEOTIDE SEQUENCE</scope>
</reference>
<dbReference type="GO" id="GO:0016757">
    <property type="term" value="F:glycosyltransferase activity"/>
    <property type="evidence" value="ECO:0007669"/>
    <property type="project" value="UniProtKB-KW"/>
</dbReference>
<dbReference type="AlphaFoldDB" id="A0A0A9WML3"/>
<organism evidence="1">
    <name type="scientific">Lygus hesperus</name>
    <name type="common">Western plant bug</name>
    <dbReference type="NCBI Taxonomy" id="30085"/>
    <lineage>
        <taxon>Eukaryota</taxon>
        <taxon>Metazoa</taxon>
        <taxon>Ecdysozoa</taxon>
        <taxon>Arthropoda</taxon>
        <taxon>Hexapoda</taxon>
        <taxon>Insecta</taxon>
        <taxon>Pterygota</taxon>
        <taxon>Neoptera</taxon>
        <taxon>Paraneoptera</taxon>
        <taxon>Hemiptera</taxon>
        <taxon>Heteroptera</taxon>
        <taxon>Panheteroptera</taxon>
        <taxon>Cimicomorpha</taxon>
        <taxon>Miridae</taxon>
        <taxon>Mirini</taxon>
        <taxon>Lygus</taxon>
    </lineage>
</organism>
<accession>A0A0A9WML3</accession>
<protein>
    <submittedName>
        <fullName evidence="1">GPI mannosyltransferase 3</fullName>
    </submittedName>
</protein>
<dbReference type="EMBL" id="GBHO01034957">
    <property type="protein sequence ID" value="JAG08647.1"/>
    <property type="molecule type" value="Transcribed_RNA"/>
</dbReference>
<proteinExistence type="predicted"/>
<evidence type="ECO:0000313" key="2">
    <source>
        <dbReference type="EMBL" id="JAG08647.1"/>
    </source>
</evidence>
<keyword evidence="1" id="KW-0328">Glycosyltransferase</keyword>
<reference evidence="1" key="1">
    <citation type="journal article" date="2014" name="PLoS ONE">
        <title>Transcriptome-Based Identification of ABC Transporters in the Western Tarnished Plant Bug Lygus hesperus.</title>
        <authorList>
            <person name="Hull J.J."/>
            <person name="Chaney K."/>
            <person name="Geib S.M."/>
            <person name="Fabrick J.A."/>
            <person name="Brent C.S."/>
            <person name="Walsh D."/>
            <person name="Lavine L.C."/>
        </authorList>
    </citation>
    <scope>NUCLEOTIDE SEQUENCE</scope>
</reference>
<dbReference type="EMBL" id="GBHO01034963">
    <property type="protein sequence ID" value="JAG08641.1"/>
    <property type="molecule type" value="Transcribed_RNA"/>
</dbReference>
<sequence length="133" mass="15356">MQFFCFTMWTSPKITVMTKSEARKKTPTGVIRLMEQTSSFHNLLKNGRHVHVHIHLNGSKLRKCIIHLLCIPTDPRLQTLLPPAANHQQTPRFKMANHQSSFSNSHRFASRHRVVPSIISRNSPLLWHGLVVY</sequence>
<name>A0A0A9WML3_LYGHE</name>